<dbReference type="EMBL" id="OD567734">
    <property type="protein sequence ID" value="CAD7446091.1"/>
    <property type="molecule type" value="Genomic_DNA"/>
</dbReference>
<keyword evidence="7" id="KW-0446">Lipid-binding</keyword>
<accession>A0A7R9F304</accession>
<dbReference type="GO" id="GO:0005886">
    <property type="term" value="C:plasma membrane"/>
    <property type="evidence" value="ECO:0007669"/>
    <property type="project" value="UniProtKB-SubCell"/>
</dbReference>
<evidence type="ECO:0000256" key="11">
    <source>
        <dbReference type="SAM" id="MobiDB-lite"/>
    </source>
</evidence>
<feature type="compositionally biased region" description="Low complexity" evidence="11">
    <location>
        <begin position="530"/>
        <end position="543"/>
    </location>
</feature>
<evidence type="ECO:0000259" key="13">
    <source>
        <dbReference type="Pfam" id="PF10699"/>
    </source>
</evidence>
<feature type="region of interest" description="Disordered" evidence="11">
    <location>
        <begin position="454"/>
        <end position="560"/>
    </location>
</feature>
<evidence type="ECO:0000256" key="5">
    <source>
        <dbReference type="ARBA" id="ARBA00022729"/>
    </source>
</evidence>
<feature type="compositionally biased region" description="Polar residues" evidence="11">
    <location>
        <begin position="504"/>
        <end position="513"/>
    </location>
</feature>
<evidence type="ECO:0000256" key="9">
    <source>
        <dbReference type="ARBA" id="ARBA00023157"/>
    </source>
</evidence>
<feature type="domain" description="Generative cell specific-1/HAP2" evidence="13">
    <location>
        <begin position="9"/>
        <end position="288"/>
    </location>
</feature>
<dbReference type="GO" id="GO:0008289">
    <property type="term" value="F:lipid binding"/>
    <property type="evidence" value="ECO:0007669"/>
    <property type="project" value="UniProtKB-KW"/>
</dbReference>
<feature type="compositionally biased region" description="Low complexity" evidence="11">
    <location>
        <begin position="613"/>
        <end position="622"/>
    </location>
</feature>
<feature type="compositionally biased region" description="Polar residues" evidence="11">
    <location>
        <begin position="544"/>
        <end position="553"/>
    </location>
</feature>
<gene>
    <name evidence="14" type="ORF">TBIB3V08_LOCUS8430</name>
</gene>
<evidence type="ECO:0000256" key="6">
    <source>
        <dbReference type="ARBA" id="ARBA00022989"/>
    </source>
</evidence>
<keyword evidence="5" id="KW-0732">Signal</keyword>
<evidence type="ECO:0000256" key="8">
    <source>
        <dbReference type="ARBA" id="ARBA00023136"/>
    </source>
</evidence>
<keyword evidence="3" id="KW-1003">Cell membrane</keyword>
<keyword evidence="8 12" id="KW-0472">Membrane</keyword>
<evidence type="ECO:0000256" key="2">
    <source>
        <dbReference type="ARBA" id="ARBA00010929"/>
    </source>
</evidence>
<keyword evidence="10" id="KW-0278">Fertilization</keyword>
<dbReference type="GO" id="GO:0007338">
    <property type="term" value="P:single fertilization"/>
    <property type="evidence" value="ECO:0007669"/>
    <property type="project" value="UniProtKB-KW"/>
</dbReference>
<feature type="transmembrane region" description="Helical" evidence="12">
    <location>
        <begin position="347"/>
        <end position="371"/>
    </location>
</feature>
<dbReference type="AlphaFoldDB" id="A0A7R9F304"/>
<evidence type="ECO:0000256" key="10">
    <source>
        <dbReference type="ARBA" id="ARBA00023279"/>
    </source>
</evidence>
<evidence type="ECO:0000256" key="3">
    <source>
        <dbReference type="ARBA" id="ARBA00022475"/>
    </source>
</evidence>
<dbReference type="Pfam" id="PF10699">
    <property type="entry name" value="HAP2-GCS1"/>
    <property type="match status" value="1"/>
</dbReference>
<keyword evidence="9" id="KW-1015">Disulfide bond</keyword>
<keyword evidence="4 12" id="KW-0812">Transmembrane</keyword>
<keyword evidence="6 12" id="KW-1133">Transmembrane helix</keyword>
<dbReference type="InterPro" id="IPR018928">
    <property type="entry name" value="HAP2/GCS1_dom"/>
</dbReference>
<dbReference type="PANTHER" id="PTHR31764:SF0">
    <property type="entry name" value="GENERATIVE CELL SPECIFIC-1_HAP2 DOMAIN-CONTAINING PROTEIN"/>
    <property type="match status" value="1"/>
</dbReference>
<dbReference type="InterPro" id="IPR040326">
    <property type="entry name" value="HAP2/GCS1"/>
</dbReference>
<sequence length="776" mass="86825">MNPTRLNAESQKYVTSDAKMSARYSSFHGDGLIPSLLDRPEVRLLIPQQVPANMEHLYPQLQGGPGEWLVLSTAQISPDGQDCNKAGVGFQAFYNQPDRCDAQKNTCLNNQPLHFWRQDMRAKKEGRRGNYFLDNYCLLPAKPVRINKISKKQFLAVQVGGNQASSIVIEIAADDNLLVMRGMSGRLTEVHVDCTWPDKCLMTILASNLDLMSSAFTVRLAECPTELTTPWGRVVDTPAQVIPPYHTTRFQLELWGALPVSTMHCSALLINYKGRIIASRRVRLQRKDRCFCVWHCLCACIGTVNGLTCEPMSPVHYRAAGFKDLPLGMPIQPSPTSWSEFGLKLTVLVFLALVFLLFLIGWLLVLQWFYLTPLSPCQYLEEYLVGGPVVYDEEGYPSDPSTHPNTRINSRWTEFWRSMVYYLLFPVTLFINCCNWLLFGTNKESCSNIEVTRQEKEKNILPPSPETKNVQKVKPRNYKSTSDSEETYSPHGSSSGNSRRSTSDPCLSSQASLESLGGSIVHGRQTNDPSSLTQQETSTTSATREGTSSTRSSPIKPPAYYKNPEIQFINVDQNLKGVKRVHFQDETSPRAVGGVTAQKRQPRRLSQMRPIPESTSSSSLNHSSEHLTLRSRRGPPYDAPKFSSLRHKTSDIPESILNTGGGKHGETPEATALLQDLLRSQVVYRDMKVPVGGIDYPAGLSYSLQGHLQVTAEGYKFTPLLPLTQNWTLKGLARKQVVPATSLRKEDFERLYKNAEEVLNCGDLAVVPKSFVLNEI</sequence>
<comment type="subcellular location">
    <subcellularLocation>
        <location evidence="1">Cell membrane</location>
        <topology evidence="1">Single-pass type I membrane protein</topology>
    </subcellularLocation>
</comment>
<feature type="compositionally biased region" description="Low complexity" evidence="11">
    <location>
        <begin position="489"/>
        <end position="500"/>
    </location>
</feature>
<feature type="region of interest" description="Disordered" evidence="11">
    <location>
        <begin position="585"/>
        <end position="667"/>
    </location>
</feature>
<comment type="similarity">
    <text evidence="2">Belongs to the HAP2/GCS1 family.</text>
</comment>
<organism evidence="14">
    <name type="scientific">Timema bartmani</name>
    <dbReference type="NCBI Taxonomy" id="61472"/>
    <lineage>
        <taxon>Eukaryota</taxon>
        <taxon>Metazoa</taxon>
        <taxon>Ecdysozoa</taxon>
        <taxon>Arthropoda</taxon>
        <taxon>Hexapoda</taxon>
        <taxon>Insecta</taxon>
        <taxon>Pterygota</taxon>
        <taxon>Neoptera</taxon>
        <taxon>Polyneoptera</taxon>
        <taxon>Phasmatodea</taxon>
        <taxon>Timematodea</taxon>
        <taxon>Timematoidea</taxon>
        <taxon>Timematidae</taxon>
        <taxon>Timema</taxon>
    </lineage>
</organism>
<proteinExistence type="inferred from homology"/>
<name>A0A7R9F304_9NEOP</name>
<evidence type="ECO:0000256" key="12">
    <source>
        <dbReference type="SAM" id="Phobius"/>
    </source>
</evidence>
<evidence type="ECO:0000256" key="1">
    <source>
        <dbReference type="ARBA" id="ARBA00004251"/>
    </source>
</evidence>
<feature type="transmembrane region" description="Helical" evidence="12">
    <location>
        <begin position="419"/>
        <end position="439"/>
    </location>
</feature>
<evidence type="ECO:0000313" key="14">
    <source>
        <dbReference type="EMBL" id="CAD7446091.1"/>
    </source>
</evidence>
<reference evidence="14" key="1">
    <citation type="submission" date="2020-11" db="EMBL/GenBank/DDBJ databases">
        <authorList>
            <person name="Tran Van P."/>
        </authorList>
    </citation>
    <scope>NUCLEOTIDE SEQUENCE</scope>
</reference>
<evidence type="ECO:0000256" key="4">
    <source>
        <dbReference type="ARBA" id="ARBA00022692"/>
    </source>
</evidence>
<evidence type="ECO:0000256" key="7">
    <source>
        <dbReference type="ARBA" id="ARBA00023121"/>
    </source>
</evidence>
<protein>
    <recommendedName>
        <fullName evidence="13">Generative cell specific-1/HAP2 domain-containing protein</fullName>
    </recommendedName>
</protein>
<dbReference type="PANTHER" id="PTHR31764">
    <property type="entry name" value="PROTEIN HAPLESS 2"/>
    <property type="match status" value="1"/>
</dbReference>